<reference evidence="2" key="1">
    <citation type="submission" date="2022-01" db="EMBL/GenBank/DDBJ databases">
        <authorList>
            <person name="King R."/>
        </authorList>
    </citation>
    <scope>NUCLEOTIDE SEQUENCE</scope>
</reference>
<evidence type="ECO:0000313" key="3">
    <source>
        <dbReference type="Proteomes" id="UP001153737"/>
    </source>
</evidence>
<dbReference type="OrthoDB" id="6747835at2759"/>
<protein>
    <submittedName>
        <fullName evidence="2">Uncharacterized protein</fullName>
    </submittedName>
</protein>
<dbReference type="Proteomes" id="UP001153737">
    <property type="component" value="Chromosome 11"/>
</dbReference>
<dbReference type="AlphaFoldDB" id="A0A9P0DER3"/>
<evidence type="ECO:0000313" key="2">
    <source>
        <dbReference type="EMBL" id="CAH1118564.1"/>
    </source>
</evidence>
<name>A0A9P0DER3_PHACE</name>
<accession>A0A9P0DER3</accession>
<proteinExistence type="predicted"/>
<feature type="compositionally biased region" description="Basic and acidic residues" evidence="1">
    <location>
        <begin position="178"/>
        <end position="192"/>
    </location>
</feature>
<gene>
    <name evidence="2" type="ORF">PHAECO_LOCUS2256</name>
</gene>
<sequence>MSFPIIIGNSTKDKDNPPQDAKIRNFSQSMKKINKLSEWEQKATDLLIELQKAKSQIAKLQKENLSLKTEASDLKIEHDNLKRTVEVNKAKIEKNLDELNIEINQKETDLKESEKKCTLQKEYYMQGIEALKKENKKLGHKIKNLEAEMNLLKLSHSTLQKQNEDYQKQIKNEGIAETEKEVQEKSETKDDTSQQSLKLTGGIPKTFKSNDSENLLLSDIFFKPRSFNENEMVFFDSNPSV</sequence>
<feature type="region of interest" description="Disordered" evidence="1">
    <location>
        <begin position="1"/>
        <end position="22"/>
    </location>
</feature>
<dbReference type="EMBL" id="OU896717">
    <property type="protein sequence ID" value="CAH1118564.1"/>
    <property type="molecule type" value="Genomic_DNA"/>
</dbReference>
<keyword evidence="3" id="KW-1185">Reference proteome</keyword>
<dbReference type="Gene3D" id="1.10.287.1490">
    <property type="match status" value="1"/>
</dbReference>
<organism evidence="2 3">
    <name type="scientific">Phaedon cochleariae</name>
    <name type="common">Mustard beetle</name>
    <dbReference type="NCBI Taxonomy" id="80249"/>
    <lineage>
        <taxon>Eukaryota</taxon>
        <taxon>Metazoa</taxon>
        <taxon>Ecdysozoa</taxon>
        <taxon>Arthropoda</taxon>
        <taxon>Hexapoda</taxon>
        <taxon>Insecta</taxon>
        <taxon>Pterygota</taxon>
        <taxon>Neoptera</taxon>
        <taxon>Endopterygota</taxon>
        <taxon>Coleoptera</taxon>
        <taxon>Polyphaga</taxon>
        <taxon>Cucujiformia</taxon>
        <taxon>Chrysomeloidea</taxon>
        <taxon>Chrysomelidae</taxon>
        <taxon>Chrysomelinae</taxon>
        <taxon>Chrysomelini</taxon>
        <taxon>Phaedon</taxon>
    </lineage>
</organism>
<feature type="compositionally biased region" description="Basic and acidic residues" evidence="1">
    <location>
        <begin position="11"/>
        <end position="22"/>
    </location>
</feature>
<evidence type="ECO:0000256" key="1">
    <source>
        <dbReference type="SAM" id="MobiDB-lite"/>
    </source>
</evidence>
<feature type="region of interest" description="Disordered" evidence="1">
    <location>
        <begin position="178"/>
        <end position="210"/>
    </location>
</feature>
<reference evidence="2" key="2">
    <citation type="submission" date="2022-10" db="EMBL/GenBank/DDBJ databases">
        <authorList>
            <consortium name="ENA_rothamsted_submissions"/>
            <consortium name="culmorum"/>
            <person name="King R."/>
        </authorList>
    </citation>
    <scope>NUCLEOTIDE SEQUENCE</scope>
</reference>